<evidence type="ECO:0000313" key="1">
    <source>
        <dbReference type="EMBL" id="KRY19830.1"/>
    </source>
</evidence>
<sequence length="126" mass="14254">MGRQDHRRRPAGNDASPAPVCTLTRRSSDLTGKLTTCLTALAEQACFITARTINPILIRSFFFYSDNNSRFWKSFGSKSETTYNCTDADCYQFGVSKRKQPSPQFSALCFIICKLAVDRRHTTRVD</sequence>
<dbReference type="Proteomes" id="UP000054783">
    <property type="component" value="Unassembled WGS sequence"/>
</dbReference>
<comment type="caution">
    <text evidence="1">The sequence shown here is derived from an EMBL/GenBank/DDBJ whole genome shotgun (WGS) entry which is preliminary data.</text>
</comment>
<gene>
    <name evidence="1" type="ORF">T12_13133</name>
</gene>
<dbReference type="AlphaFoldDB" id="A0A0V1A4S4"/>
<keyword evidence="2" id="KW-1185">Reference proteome</keyword>
<evidence type="ECO:0000313" key="2">
    <source>
        <dbReference type="Proteomes" id="UP000054783"/>
    </source>
</evidence>
<accession>A0A0V1A4S4</accession>
<reference evidence="1 2" key="1">
    <citation type="submission" date="2015-01" db="EMBL/GenBank/DDBJ databases">
        <title>Evolution of Trichinella species and genotypes.</title>
        <authorList>
            <person name="Korhonen P.K."/>
            <person name="Edoardo P."/>
            <person name="Giuseppe L.R."/>
            <person name="Gasser R.B."/>
        </authorList>
    </citation>
    <scope>NUCLEOTIDE SEQUENCE [LARGE SCALE GENOMIC DNA]</scope>
    <source>
        <strain evidence="1">ISS2496</strain>
    </source>
</reference>
<dbReference type="OrthoDB" id="10343389at2759"/>
<name>A0A0V1A4S4_9BILA</name>
<protein>
    <submittedName>
        <fullName evidence="1">Uncharacterized protein</fullName>
    </submittedName>
</protein>
<organism evidence="1 2">
    <name type="scientific">Trichinella patagoniensis</name>
    <dbReference type="NCBI Taxonomy" id="990121"/>
    <lineage>
        <taxon>Eukaryota</taxon>
        <taxon>Metazoa</taxon>
        <taxon>Ecdysozoa</taxon>
        <taxon>Nematoda</taxon>
        <taxon>Enoplea</taxon>
        <taxon>Dorylaimia</taxon>
        <taxon>Trichinellida</taxon>
        <taxon>Trichinellidae</taxon>
        <taxon>Trichinella</taxon>
    </lineage>
</organism>
<dbReference type="EMBL" id="JYDQ01000031">
    <property type="protein sequence ID" value="KRY19830.1"/>
    <property type="molecule type" value="Genomic_DNA"/>
</dbReference>
<proteinExistence type="predicted"/>